<evidence type="ECO:0000313" key="7">
    <source>
        <dbReference type="EMBL" id="CAG67109.1"/>
    </source>
</evidence>
<dbReference type="Pfam" id="PF02826">
    <property type="entry name" value="2-Hacid_dh_C"/>
    <property type="match status" value="1"/>
</dbReference>
<dbReference type="eggNOG" id="COG1052">
    <property type="taxonomic scope" value="Bacteria"/>
</dbReference>
<dbReference type="InterPro" id="IPR050418">
    <property type="entry name" value="D-iso_2-hydroxyacid_DH_PdxB"/>
</dbReference>
<keyword evidence="2 4" id="KW-0560">Oxidoreductase</keyword>
<dbReference type="GO" id="GO:0016616">
    <property type="term" value="F:oxidoreductase activity, acting on the CH-OH group of donors, NAD or NADP as acceptor"/>
    <property type="evidence" value="ECO:0007669"/>
    <property type="project" value="InterPro"/>
</dbReference>
<evidence type="ECO:0000256" key="2">
    <source>
        <dbReference type="ARBA" id="ARBA00023002"/>
    </source>
</evidence>
<dbReference type="GO" id="GO:0051287">
    <property type="term" value="F:NAD binding"/>
    <property type="evidence" value="ECO:0007669"/>
    <property type="project" value="InterPro"/>
</dbReference>
<dbReference type="SUPFAM" id="SSF51735">
    <property type="entry name" value="NAD(P)-binding Rossmann-fold domains"/>
    <property type="match status" value="1"/>
</dbReference>
<dbReference type="KEGG" id="aci:ACIAD0133"/>
<dbReference type="CDD" id="cd12162">
    <property type="entry name" value="2-Hacid_dh_4"/>
    <property type="match status" value="1"/>
</dbReference>
<name>Q6FFP8_ACIAD</name>
<dbReference type="Pfam" id="PF00389">
    <property type="entry name" value="2-Hacid_dh"/>
    <property type="match status" value="1"/>
</dbReference>
<dbReference type="InterPro" id="IPR036291">
    <property type="entry name" value="NAD(P)-bd_dom_sf"/>
</dbReference>
<dbReference type="SUPFAM" id="SSF52283">
    <property type="entry name" value="Formate/glycerate dehydrogenase catalytic domain-like"/>
    <property type="match status" value="1"/>
</dbReference>
<evidence type="ECO:0000256" key="3">
    <source>
        <dbReference type="ARBA" id="ARBA00023027"/>
    </source>
</evidence>
<accession>Q6FFP8</accession>
<dbReference type="EMBL" id="CR543861">
    <property type="protein sequence ID" value="CAG67109.1"/>
    <property type="molecule type" value="Genomic_DNA"/>
</dbReference>
<dbReference type="AlphaFoldDB" id="Q6FFP8"/>
<evidence type="ECO:0000256" key="4">
    <source>
        <dbReference type="RuleBase" id="RU003719"/>
    </source>
</evidence>
<proteinExistence type="inferred from homology"/>
<reference evidence="7 8" key="1">
    <citation type="journal article" date="2004" name="Nucleic Acids Res.">
        <title>Unique features revealed by the genome sequence of Acinetobacter sp. ADP1, a versatile and naturally transformation competent bacterium.</title>
        <authorList>
            <person name="Barbe V."/>
            <person name="Vallenet D."/>
            <person name="Fonknechten N."/>
            <person name="Kreimeyer A."/>
            <person name="Oztas S."/>
            <person name="Labarre L."/>
            <person name="Cruveiller S."/>
            <person name="Robert C."/>
            <person name="Duprat S."/>
            <person name="Wincker P."/>
            <person name="Ornston L.N."/>
            <person name="Weissenbach J."/>
            <person name="Marliere P."/>
            <person name="Cohen G.N."/>
            <person name="Medigue C."/>
        </authorList>
    </citation>
    <scope>NUCLEOTIDE SEQUENCE [LARGE SCALE GENOMIC DNA]</scope>
    <source>
        <strain evidence="8">ATCC 33305 / BD413 / ADP1</strain>
    </source>
</reference>
<dbReference type="STRING" id="202950.GCA_001485005_01871"/>
<dbReference type="HOGENOM" id="CLU_019796_1_3_6"/>
<evidence type="ECO:0000256" key="1">
    <source>
        <dbReference type="ARBA" id="ARBA00005854"/>
    </source>
</evidence>
<dbReference type="PANTHER" id="PTHR43761">
    <property type="entry name" value="D-ISOMER SPECIFIC 2-HYDROXYACID DEHYDROGENASE FAMILY PROTEIN (AFU_ORTHOLOGUE AFUA_1G13630)"/>
    <property type="match status" value="1"/>
</dbReference>
<evidence type="ECO:0000313" key="8">
    <source>
        <dbReference type="Proteomes" id="UP000000430"/>
    </source>
</evidence>
<dbReference type="Gene3D" id="3.40.50.720">
    <property type="entry name" value="NAD(P)-binding Rossmann-like Domain"/>
    <property type="match status" value="2"/>
</dbReference>
<feature type="domain" description="D-isomer specific 2-hydroxyacid dehydrogenase NAD-binding" evidence="6">
    <location>
        <begin position="111"/>
        <end position="292"/>
    </location>
</feature>
<evidence type="ECO:0000259" key="5">
    <source>
        <dbReference type="Pfam" id="PF00389"/>
    </source>
</evidence>
<organism evidence="7 8">
    <name type="scientific">Acinetobacter baylyi (strain ATCC 33305 / BD413 / ADP1)</name>
    <dbReference type="NCBI Taxonomy" id="62977"/>
    <lineage>
        <taxon>Bacteria</taxon>
        <taxon>Pseudomonadati</taxon>
        <taxon>Pseudomonadota</taxon>
        <taxon>Gammaproteobacteria</taxon>
        <taxon>Moraxellales</taxon>
        <taxon>Moraxellaceae</taxon>
        <taxon>Acinetobacter</taxon>
    </lineage>
</organism>
<dbReference type="PANTHER" id="PTHR43761:SF1">
    <property type="entry name" value="D-ISOMER SPECIFIC 2-HYDROXYACID DEHYDROGENASE CATALYTIC DOMAIN-CONTAINING PROTEIN-RELATED"/>
    <property type="match status" value="1"/>
</dbReference>
<keyword evidence="3" id="KW-0520">NAD</keyword>
<dbReference type="Proteomes" id="UP000000430">
    <property type="component" value="Chromosome"/>
</dbReference>
<gene>
    <name evidence="7" type="ordered locus">ACIAD0133</name>
</gene>
<dbReference type="InterPro" id="IPR006139">
    <property type="entry name" value="D-isomer_2_OHA_DH_cat_dom"/>
</dbReference>
<comment type="similarity">
    <text evidence="1 4">Belongs to the D-isomer specific 2-hydroxyacid dehydrogenase family.</text>
</comment>
<protein>
    <submittedName>
        <fullName evidence="7">Putative 2-hydroxyacid dehydrogenase</fullName>
        <ecNumber evidence="7">1.1.1.-</ecNumber>
    </submittedName>
</protein>
<dbReference type="EC" id="1.1.1.-" evidence="7"/>
<sequence length="322" mass="36208">MSANMTPLKITCTEKYVLIDQDFKFDFPVEYTEYQQLSQDQLYHQVFDQDVIIISDLIIDEQVLKNNPNLKLLALCSTGYNHVNIELLRQHNVQVCNIRGYAGDAVAEHAFTLMIQLIKNFSQQVEGVKQGLWGTGQSSFYLAAPMRELKGKTLTILGKGEIGESLAQKARAFGMHIIFSERKNASQCREGYVPFEQAIQQADILSLHCELNQSTHHLIDHSVLSQMKPESILINVGRGGLVKDSDLIEALLNHQLSGFGADVLDQEPPAKDHPLLMLQHQHPNVLITGHIAWGTEEAQQRLFDILQDNINKNMNGIAQNLV</sequence>
<feature type="domain" description="D-isomer specific 2-hydroxyacid dehydrogenase catalytic" evidence="5">
    <location>
        <begin position="29"/>
        <end position="319"/>
    </location>
</feature>
<evidence type="ECO:0000259" key="6">
    <source>
        <dbReference type="Pfam" id="PF02826"/>
    </source>
</evidence>
<dbReference type="InterPro" id="IPR006140">
    <property type="entry name" value="D-isomer_DH_NAD-bd"/>
</dbReference>